<keyword evidence="2" id="KW-1185">Reference proteome</keyword>
<evidence type="ECO:0000313" key="2">
    <source>
        <dbReference type="Proteomes" id="UP000604046"/>
    </source>
</evidence>
<comment type="caution">
    <text evidence="1">The sequence shown here is derived from an EMBL/GenBank/DDBJ whole genome shotgun (WGS) entry which is preliminary data.</text>
</comment>
<reference evidence="1" key="1">
    <citation type="submission" date="2021-02" db="EMBL/GenBank/DDBJ databases">
        <authorList>
            <person name="Dougan E. K."/>
            <person name="Rhodes N."/>
            <person name="Thang M."/>
            <person name="Chan C."/>
        </authorList>
    </citation>
    <scope>NUCLEOTIDE SEQUENCE</scope>
</reference>
<accession>A0A812KZI1</accession>
<name>A0A812KZI1_9DINO</name>
<organism evidence="1 2">
    <name type="scientific">Symbiodinium natans</name>
    <dbReference type="NCBI Taxonomy" id="878477"/>
    <lineage>
        <taxon>Eukaryota</taxon>
        <taxon>Sar</taxon>
        <taxon>Alveolata</taxon>
        <taxon>Dinophyceae</taxon>
        <taxon>Suessiales</taxon>
        <taxon>Symbiodiniaceae</taxon>
        <taxon>Symbiodinium</taxon>
    </lineage>
</organism>
<dbReference type="Proteomes" id="UP000604046">
    <property type="component" value="Unassembled WGS sequence"/>
</dbReference>
<sequence length="189" mass="20797">MERLEDRLVRGQRHILRLGSDGGVSQSFLTQAQNVHHHSGDISFRTSCLCLGPGPGRAGRTVLLSAASWRKTDLQGSFKTSHHVPGTFSPLQVSKGMQRSTIAEGSAFFMFCHAAARFSLELRAAFGSFVVPCGGNLRSGSEWRDGLCSVMQRRADAAKLRVLHRSWLEVAWKPSGDAREDAMCLSRRL</sequence>
<dbReference type="EMBL" id="CAJNDS010000879">
    <property type="protein sequence ID" value="CAE7238950.1"/>
    <property type="molecule type" value="Genomic_DNA"/>
</dbReference>
<dbReference type="AlphaFoldDB" id="A0A812KZI1"/>
<protein>
    <submittedName>
        <fullName evidence="1">Uncharacterized protein</fullName>
    </submittedName>
</protein>
<gene>
    <name evidence="1" type="ORF">SNAT2548_LOCUS10557</name>
</gene>
<evidence type="ECO:0000313" key="1">
    <source>
        <dbReference type="EMBL" id="CAE7238950.1"/>
    </source>
</evidence>
<proteinExistence type="predicted"/>